<dbReference type="PANTHER" id="PTHR10605:SF72">
    <property type="entry name" value="HEPARAN SULFATE 3-O SULFOTRANSFERASE-B, ISOFORM A"/>
    <property type="match status" value="1"/>
</dbReference>
<evidence type="ECO:0000313" key="3">
    <source>
        <dbReference type="Proteomes" id="UP001164746"/>
    </source>
</evidence>
<accession>A0ABY7DJJ0</accession>
<dbReference type="Gene3D" id="3.40.50.300">
    <property type="entry name" value="P-loop containing nucleotide triphosphate hydrolases"/>
    <property type="match status" value="1"/>
</dbReference>
<protein>
    <submittedName>
        <fullName evidence="2">HS3SA-like protein</fullName>
    </submittedName>
</protein>
<gene>
    <name evidence="2" type="ORF">MAR_028943</name>
</gene>
<organism evidence="2 3">
    <name type="scientific">Mya arenaria</name>
    <name type="common">Soft-shell clam</name>
    <dbReference type="NCBI Taxonomy" id="6604"/>
    <lineage>
        <taxon>Eukaryota</taxon>
        <taxon>Metazoa</taxon>
        <taxon>Spiralia</taxon>
        <taxon>Lophotrochozoa</taxon>
        <taxon>Mollusca</taxon>
        <taxon>Bivalvia</taxon>
        <taxon>Autobranchia</taxon>
        <taxon>Heteroconchia</taxon>
        <taxon>Euheterodonta</taxon>
        <taxon>Imparidentia</taxon>
        <taxon>Neoheterodontei</taxon>
        <taxon>Myida</taxon>
        <taxon>Myoidea</taxon>
        <taxon>Myidae</taxon>
        <taxon>Mya</taxon>
    </lineage>
</organism>
<dbReference type="Proteomes" id="UP001164746">
    <property type="component" value="Chromosome 2"/>
</dbReference>
<keyword evidence="1" id="KW-0808">Transferase</keyword>
<name>A0ABY7DJJ0_MYAAR</name>
<dbReference type="InterPro" id="IPR027417">
    <property type="entry name" value="P-loop_NTPase"/>
</dbReference>
<dbReference type="EMBL" id="CP111013">
    <property type="protein sequence ID" value="WAQ96253.1"/>
    <property type="molecule type" value="Genomic_DNA"/>
</dbReference>
<keyword evidence="3" id="KW-1185">Reference proteome</keyword>
<sequence length="100" mass="11496">MTSSRQSQYVLSRRKLSLSEQTETSINQTINTLKFNNRSLLVKSLSSKPLIEAIRKIPKVIIIGVKKCGTRALLEYLKLHPLIKAPGPEPHFFDRNYHHQ</sequence>
<dbReference type="PANTHER" id="PTHR10605">
    <property type="entry name" value="HEPARAN SULFATE SULFOTRANSFERASE"/>
    <property type="match status" value="1"/>
</dbReference>
<dbReference type="SUPFAM" id="SSF52540">
    <property type="entry name" value="P-loop containing nucleoside triphosphate hydrolases"/>
    <property type="match status" value="1"/>
</dbReference>
<evidence type="ECO:0000256" key="1">
    <source>
        <dbReference type="ARBA" id="ARBA00022679"/>
    </source>
</evidence>
<reference evidence="2" key="1">
    <citation type="submission" date="2022-11" db="EMBL/GenBank/DDBJ databases">
        <title>Centuries of genome instability and evolution in soft-shell clam transmissible cancer (bioRxiv).</title>
        <authorList>
            <person name="Hart S.F.M."/>
            <person name="Yonemitsu M.A."/>
            <person name="Giersch R.M."/>
            <person name="Beal B.F."/>
            <person name="Arriagada G."/>
            <person name="Davis B.W."/>
            <person name="Ostrander E.A."/>
            <person name="Goff S.P."/>
            <person name="Metzger M.J."/>
        </authorList>
    </citation>
    <scope>NUCLEOTIDE SEQUENCE</scope>
    <source>
        <strain evidence="2">MELC-2E11</strain>
        <tissue evidence="2">Siphon/mantle</tissue>
    </source>
</reference>
<evidence type="ECO:0000313" key="2">
    <source>
        <dbReference type="EMBL" id="WAQ96253.1"/>
    </source>
</evidence>
<proteinExistence type="predicted"/>
<dbReference type="InterPro" id="IPR037359">
    <property type="entry name" value="NST/OST"/>
</dbReference>